<dbReference type="EMBL" id="CP099490">
    <property type="protein sequence ID" value="USQ76063.1"/>
    <property type="molecule type" value="Genomic_DNA"/>
</dbReference>
<dbReference type="RefSeq" id="WP_252620732.1">
    <property type="nucleotide sequence ID" value="NZ_CP099490.1"/>
</dbReference>
<evidence type="ECO:0000256" key="1">
    <source>
        <dbReference type="PROSITE-ProRule" id="PRU00182"/>
    </source>
</evidence>
<dbReference type="Pfam" id="PF13275">
    <property type="entry name" value="S4_2"/>
    <property type="match status" value="1"/>
</dbReference>
<protein>
    <submittedName>
        <fullName evidence="2">RNA-binding S4 domain-containing protein</fullName>
    </submittedName>
</protein>
<dbReference type="Gene3D" id="3.10.290.10">
    <property type="entry name" value="RNA-binding S4 domain"/>
    <property type="match status" value="1"/>
</dbReference>
<dbReference type="CDD" id="cd00165">
    <property type="entry name" value="S4"/>
    <property type="match status" value="1"/>
</dbReference>
<organism evidence="2 3">
    <name type="scientific">Ornithinimicrobium cryptoxanthini</name>
    <dbReference type="NCBI Taxonomy" id="2934161"/>
    <lineage>
        <taxon>Bacteria</taxon>
        <taxon>Bacillati</taxon>
        <taxon>Actinomycetota</taxon>
        <taxon>Actinomycetes</taxon>
        <taxon>Micrococcales</taxon>
        <taxon>Ornithinimicrobiaceae</taxon>
        <taxon>Ornithinimicrobium</taxon>
    </lineage>
</organism>
<proteinExistence type="predicted"/>
<dbReference type="InterPro" id="IPR036986">
    <property type="entry name" value="S4_RNA-bd_sf"/>
</dbReference>
<keyword evidence="3" id="KW-1185">Reference proteome</keyword>
<dbReference type="SUPFAM" id="SSF55174">
    <property type="entry name" value="Alpha-L RNA-binding motif"/>
    <property type="match status" value="1"/>
</dbReference>
<name>A0ABY4YH10_9MICO</name>
<sequence>MSQPQEVPIRDESIRLGQLLKLAGVVQDGAMARMVIENGEVTVDGETVMRRGVQVRPGSVVKYADADLLVTTAQ</sequence>
<dbReference type="PROSITE" id="PS50889">
    <property type="entry name" value="S4"/>
    <property type="match status" value="1"/>
</dbReference>
<gene>
    <name evidence="2" type="ORF">NF557_15940</name>
</gene>
<reference evidence="2" key="1">
    <citation type="submission" date="2022-06" db="EMBL/GenBank/DDBJ databases">
        <title>Ornithinimicrobium JY.X270.</title>
        <authorList>
            <person name="Huang Y."/>
        </authorList>
    </citation>
    <scope>NUCLEOTIDE SEQUENCE</scope>
    <source>
        <strain evidence="2">JY.X270</strain>
    </source>
</reference>
<accession>A0ABY4YH10</accession>
<keyword evidence="1" id="KW-0694">RNA-binding</keyword>
<evidence type="ECO:0000313" key="2">
    <source>
        <dbReference type="EMBL" id="USQ76063.1"/>
    </source>
</evidence>
<dbReference type="Proteomes" id="UP001056535">
    <property type="component" value="Chromosome"/>
</dbReference>
<evidence type="ECO:0000313" key="3">
    <source>
        <dbReference type="Proteomes" id="UP001056535"/>
    </source>
</evidence>